<dbReference type="AlphaFoldDB" id="A0A495JTI1"/>
<name>A0A495JTI1_9ACTN</name>
<dbReference type="Proteomes" id="UP000277671">
    <property type="component" value="Unassembled WGS sequence"/>
</dbReference>
<dbReference type="EMBL" id="RBKT01000001">
    <property type="protein sequence ID" value="RKR91858.1"/>
    <property type="molecule type" value="Genomic_DNA"/>
</dbReference>
<accession>A0A495JTI1</accession>
<proteinExistence type="predicted"/>
<organism evidence="1 2">
    <name type="scientific">Micromonospora pisi</name>
    <dbReference type="NCBI Taxonomy" id="589240"/>
    <lineage>
        <taxon>Bacteria</taxon>
        <taxon>Bacillati</taxon>
        <taxon>Actinomycetota</taxon>
        <taxon>Actinomycetes</taxon>
        <taxon>Micromonosporales</taxon>
        <taxon>Micromonosporaceae</taxon>
        <taxon>Micromonospora</taxon>
    </lineage>
</organism>
<keyword evidence="2" id="KW-1185">Reference proteome</keyword>
<gene>
    <name evidence="1" type="ORF">BDK92_6284</name>
</gene>
<sequence>MFGIPFLACLSDGIAVFGRPVRKGFDKMCEAVAHRREPVLDLLSGYGLECRAAYG</sequence>
<comment type="caution">
    <text evidence="1">The sequence shown here is derived from an EMBL/GenBank/DDBJ whole genome shotgun (WGS) entry which is preliminary data.</text>
</comment>
<reference evidence="1 2" key="1">
    <citation type="submission" date="2018-10" db="EMBL/GenBank/DDBJ databases">
        <title>Sequencing the genomes of 1000 actinobacteria strains.</title>
        <authorList>
            <person name="Klenk H.-P."/>
        </authorList>
    </citation>
    <scope>NUCLEOTIDE SEQUENCE [LARGE SCALE GENOMIC DNA]</scope>
    <source>
        <strain evidence="1 2">DSM 45175</strain>
    </source>
</reference>
<evidence type="ECO:0000313" key="1">
    <source>
        <dbReference type="EMBL" id="RKR91858.1"/>
    </source>
</evidence>
<evidence type="ECO:0000313" key="2">
    <source>
        <dbReference type="Proteomes" id="UP000277671"/>
    </source>
</evidence>
<protein>
    <submittedName>
        <fullName evidence="1">Uncharacterized protein</fullName>
    </submittedName>
</protein>